<dbReference type="AlphaFoldDB" id="A0A653ADU4"/>
<accession>A0A653ADU4</accession>
<dbReference type="EMBL" id="UPXX01000031">
    <property type="protein sequence ID" value="VBB46187.1"/>
    <property type="molecule type" value="Genomic_DNA"/>
</dbReference>
<feature type="region of interest" description="Disordered" evidence="1">
    <location>
        <begin position="45"/>
        <end position="65"/>
    </location>
</feature>
<sequence length="65" mass="7311">MAPVPPPEDHRADPGMTQRALVEEPPATDRLTQPVTFSSFLSEKELFDATRNGRRGYSRPETRVT</sequence>
<proteinExistence type="predicted"/>
<evidence type="ECO:0000313" key="2">
    <source>
        <dbReference type="EMBL" id="VBB46187.1"/>
    </source>
</evidence>
<gene>
    <name evidence="2" type="ORF">TRIP_B40105</name>
</gene>
<protein>
    <submittedName>
        <fullName evidence="2">Uncharacterized protein</fullName>
    </submittedName>
</protein>
<organism evidence="2">
    <name type="scientific">Uncultured Desulfatiglans sp</name>
    <dbReference type="NCBI Taxonomy" id="1748965"/>
    <lineage>
        <taxon>Bacteria</taxon>
        <taxon>Pseudomonadati</taxon>
        <taxon>Thermodesulfobacteriota</taxon>
        <taxon>Desulfobacteria</taxon>
        <taxon>Desulfatiglandales</taxon>
        <taxon>Desulfatiglandaceae</taxon>
        <taxon>Desulfatiglans</taxon>
        <taxon>environmental samples</taxon>
    </lineage>
</organism>
<name>A0A653ADU4_UNCDX</name>
<reference evidence="2" key="1">
    <citation type="submission" date="2018-07" db="EMBL/GenBank/DDBJ databases">
        <authorList>
            <consortium name="Genoscope - CEA"/>
            <person name="William W."/>
        </authorList>
    </citation>
    <scope>NUCLEOTIDE SEQUENCE</scope>
    <source>
        <strain evidence="2">IK1</strain>
    </source>
</reference>
<evidence type="ECO:0000256" key="1">
    <source>
        <dbReference type="SAM" id="MobiDB-lite"/>
    </source>
</evidence>